<protein>
    <submittedName>
        <fullName evidence="1">Phage tail protein</fullName>
    </submittedName>
</protein>
<gene>
    <name evidence="1" type="ORF">ENP23_08760</name>
</gene>
<dbReference type="EMBL" id="DSIN01000019">
    <property type="protein sequence ID" value="HEF25854.1"/>
    <property type="molecule type" value="Genomic_DNA"/>
</dbReference>
<evidence type="ECO:0000313" key="1">
    <source>
        <dbReference type="EMBL" id="HEF25854.1"/>
    </source>
</evidence>
<organism evidence="1">
    <name type="scientific">Pseudomonas graminis</name>
    <dbReference type="NCBI Taxonomy" id="158627"/>
    <lineage>
        <taxon>Bacteria</taxon>
        <taxon>Pseudomonadati</taxon>
        <taxon>Pseudomonadota</taxon>
        <taxon>Gammaproteobacteria</taxon>
        <taxon>Pseudomonadales</taxon>
        <taxon>Pseudomonadaceae</taxon>
        <taxon>Pseudomonas</taxon>
    </lineage>
</organism>
<name>A0A7C2BBZ4_9PSED</name>
<sequence>MSILSQGTQIYALVPSAANPAAFEILEIECATAFSPGGNPADQIEVTCLSDKVRRYMRGLRTPGQASLTLNADPRNPSHVRLHQLSEDDSIESIHWAVGWSDGLDIAPTVGAAGALAALSLANGGNGYTSAPAVAFTGGGGSGAAATAQIAGGKVTGFTITNAGTGYTSAPSVTLTGGAGAGAVAAAVVGEDDDFVLPSTRTWFIFDGYVSDFPFDFAGNAVVTTAATIQRSGGSAWIRKVAA</sequence>
<proteinExistence type="predicted"/>
<reference evidence="1" key="1">
    <citation type="journal article" date="2020" name="mSystems">
        <title>Genome- and Community-Level Interaction Insights into Carbon Utilization and Element Cycling Functions of Hydrothermarchaeota in Hydrothermal Sediment.</title>
        <authorList>
            <person name="Zhou Z."/>
            <person name="Liu Y."/>
            <person name="Xu W."/>
            <person name="Pan J."/>
            <person name="Luo Z.H."/>
            <person name="Li M."/>
        </authorList>
    </citation>
    <scope>NUCLEOTIDE SEQUENCE [LARGE SCALE GENOMIC DNA]</scope>
    <source>
        <strain evidence="1">SpSt-200</strain>
    </source>
</reference>
<comment type="caution">
    <text evidence="1">The sequence shown here is derived from an EMBL/GenBank/DDBJ whole genome shotgun (WGS) entry which is preliminary data.</text>
</comment>
<dbReference type="Pfam" id="PF16460">
    <property type="entry name" value="Phage_TTP_11"/>
    <property type="match status" value="1"/>
</dbReference>
<dbReference type="InterPro" id="IPR032495">
    <property type="entry name" value="Phage_TTP_11"/>
</dbReference>
<dbReference type="Gene3D" id="4.10.410.40">
    <property type="match status" value="1"/>
</dbReference>
<accession>A0A7C2BBZ4</accession>
<dbReference type="AlphaFoldDB" id="A0A7C2BBZ4"/>